<keyword evidence="2" id="KW-0812">Transmembrane</keyword>
<name>A0A060SI01_PYCCI</name>
<evidence type="ECO:0000256" key="2">
    <source>
        <dbReference type="SAM" id="Phobius"/>
    </source>
</evidence>
<keyword evidence="2" id="KW-1133">Transmembrane helix</keyword>
<gene>
    <name evidence="3" type="ORF">BN946_scf185043.g197</name>
</gene>
<accession>A0A060SI01</accession>
<dbReference type="AlphaFoldDB" id="A0A060SI01"/>
<reference evidence="3" key="1">
    <citation type="submission" date="2014-01" db="EMBL/GenBank/DDBJ databases">
        <title>The genome of the white-rot fungus Pycnoporus cinnabarinus: a basidiomycete model with a versatile arsenal for lignocellulosic biomass breakdown.</title>
        <authorList>
            <person name="Levasseur A."/>
            <person name="Lomascolo A."/>
            <person name="Ruiz-Duenas F.J."/>
            <person name="Uzan E."/>
            <person name="Piumi F."/>
            <person name="Kues U."/>
            <person name="Ram A.F.J."/>
            <person name="Murat C."/>
            <person name="Haon M."/>
            <person name="Benoit I."/>
            <person name="Arfi Y."/>
            <person name="Chevret D."/>
            <person name="Drula E."/>
            <person name="Kwon M.J."/>
            <person name="Gouret P."/>
            <person name="Lesage-Meessen L."/>
            <person name="Lombard V."/>
            <person name="Mariette J."/>
            <person name="Noirot C."/>
            <person name="Park J."/>
            <person name="Patyshakuliyeva A."/>
            <person name="Wieneger R.A.B."/>
            <person name="Wosten H.A.B."/>
            <person name="Martin F."/>
            <person name="Coutinho P.M."/>
            <person name="de Vries R."/>
            <person name="Martinez A.T."/>
            <person name="Klopp C."/>
            <person name="Pontarotti P."/>
            <person name="Henrissat B."/>
            <person name="Record E."/>
        </authorList>
    </citation>
    <scope>NUCLEOTIDE SEQUENCE [LARGE SCALE GENOMIC DNA]</scope>
    <source>
        <strain evidence="3">BRFM137</strain>
    </source>
</reference>
<evidence type="ECO:0000256" key="1">
    <source>
        <dbReference type="SAM" id="MobiDB-lite"/>
    </source>
</evidence>
<keyword evidence="2" id="KW-0472">Membrane</keyword>
<evidence type="ECO:0000313" key="4">
    <source>
        <dbReference type="Proteomes" id="UP000029665"/>
    </source>
</evidence>
<keyword evidence="4" id="KW-1185">Reference proteome</keyword>
<evidence type="ECO:0000313" key="3">
    <source>
        <dbReference type="EMBL" id="CDO74147.1"/>
    </source>
</evidence>
<proteinExistence type="predicted"/>
<dbReference type="Proteomes" id="UP000029665">
    <property type="component" value="Unassembled WGS sequence"/>
</dbReference>
<feature type="region of interest" description="Disordered" evidence="1">
    <location>
        <begin position="73"/>
        <end position="94"/>
    </location>
</feature>
<feature type="transmembrane region" description="Helical" evidence="2">
    <location>
        <begin position="12"/>
        <end position="38"/>
    </location>
</feature>
<comment type="caution">
    <text evidence="3">The sequence shown here is derived from an EMBL/GenBank/DDBJ whole genome shotgun (WGS) entry which is preliminary data.</text>
</comment>
<dbReference type="EMBL" id="CCBP010000125">
    <property type="protein sequence ID" value="CDO74147.1"/>
    <property type="molecule type" value="Genomic_DNA"/>
</dbReference>
<organism evidence="3 4">
    <name type="scientific">Pycnoporus cinnabarinus</name>
    <name type="common">Cinnabar-red polypore</name>
    <name type="synonym">Trametes cinnabarina</name>
    <dbReference type="NCBI Taxonomy" id="5643"/>
    <lineage>
        <taxon>Eukaryota</taxon>
        <taxon>Fungi</taxon>
        <taxon>Dikarya</taxon>
        <taxon>Basidiomycota</taxon>
        <taxon>Agaricomycotina</taxon>
        <taxon>Agaricomycetes</taxon>
        <taxon>Polyporales</taxon>
        <taxon>Polyporaceae</taxon>
        <taxon>Trametes</taxon>
    </lineage>
</organism>
<sequence>MLNLLGSSSSHLGAIVGGAVGGVISVIIAVVLATFCVLRHWRKASVQIPQSANEELVVDVSSSAMPLKLYDPDDPSTYPPPLSEITRVPAPTFRPHPLIQSTVLPR</sequence>
<protein>
    <submittedName>
        <fullName evidence="3">Uncharacterized protein</fullName>
    </submittedName>
</protein>
<dbReference type="HOGENOM" id="CLU_2224540_0_0_1"/>